<dbReference type="PROSITE" id="PS51704">
    <property type="entry name" value="GP_PDE"/>
    <property type="match status" value="1"/>
</dbReference>
<evidence type="ECO:0000259" key="1">
    <source>
        <dbReference type="PROSITE" id="PS51704"/>
    </source>
</evidence>
<dbReference type="PANTHER" id="PTHR46211:SF14">
    <property type="entry name" value="GLYCEROPHOSPHODIESTER PHOSPHODIESTERASE"/>
    <property type="match status" value="1"/>
</dbReference>
<protein>
    <submittedName>
        <fullName evidence="2">Glycerophosphoryl diester phosphodiesterase</fullName>
    </submittedName>
</protein>
<organism evidence="2 3">
    <name type="scientific">Noviluteimonas caseinilytica</name>
    <dbReference type="NCBI Taxonomy" id="2675101"/>
    <lineage>
        <taxon>Bacteria</taxon>
        <taxon>Pseudomonadati</taxon>
        <taxon>Pseudomonadota</taxon>
        <taxon>Gammaproteobacteria</taxon>
        <taxon>Lysobacterales</taxon>
        <taxon>Lysobacteraceae</taxon>
        <taxon>Noviluteimonas</taxon>
    </lineage>
</organism>
<dbReference type="SUPFAM" id="SSF51695">
    <property type="entry name" value="PLC-like phosphodiesterases"/>
    <property type="match status" value="1"/>
</dbReference>
<dbReference type="EMBL" id="AP024545">
    <property type="protein sequence ID" value="BCT93516.1"/>
    <property type="molecule type" value="Genomic_DNA"/>
</dbReference>
<evidence type="ECO:0000313" key="2">
    <source>
        <dbReference type="EMBL" id="BCT93516.1"/>
    </source>
</evidence>
<evidence type="ECO:0000313" key="3">
    <source>
        <dbReference type="Proteomes" id="UP000681317"/>
    </source>
</evidence>
<keyword evidence="3" id="KW-1185">Reference proteome</keyword>
<gene>
    <name evidence="2" type="primary">ugpQ</name>
    <name evidence="2" type="ORF">LYSCAS_25400</name>
</gene>
<dbReference type="InterPro" id="IPR017946">
    <property type="entry name" value="PLC-like_Pdiesterase_TIM-brl"/>
</dbReference>
<dbReference type="Pfam" id="PF03009">
    <property type="entry name" value="GDPD"/>
    <property type="match status" value="1"/>
</dbReference>
<dbReference type="RefSeq" id="WP_213434432.1">
    <property type="nucleotide sequence ID" value="NZ_AP024545.1"/>
</dbReference>
<sequence>MADAAIPALDDCSPRNPLYIAHRGAAALSPENTLEAYRAAYATGLRVIEQDVVVLADGALAVMHDDTVDRTTDGSGLAQTFDTARFRALRIDARRYAGFPAFVSPPLFADVLSEFKGRVLFVPEAKARGCGAALANALSSAGIEQQHALVQAFALADLAPAIAAGYPAMFLTARRDAIAEARAMGVTWVGLDRKAPDAVYAAWRDAGFRMIAWTVNDRAERDRLLALGVSGFFSDDPLSLTRGA</sequence>
<dbReference type="InterPro" id="IPR030395">
    <property type="entry name" value="GP_PDE_dom"/>
</dbReference>
<name>A0ABM7Q7Y9_9GAMM</name>
<accession>A0ABM7Q7Y9</accession>
<dbReference type="Gene3D" id="3.20.20.190">
    <property type="entry name" value="Phosphatidylinositol (PI) phosphodiesterase"/>
    <property type="match status" value="1"/>
</dbReference>
<feature type="domain" description="GP-PDE" evidence="1">
    <location>
        <begin position="17"/>
        <end position="244"/>
    </location>
</feature>
<dbReference type="Proteomes" id="UP000681317">
    <property type="component" value="Chromosome"/>
</dbReference>
<dbReference type="CDD" id="cd08556">
    <property type="entry name" value="GDPD"/>
    <property type="match status" value="1"/>
</dbReference>
<proteinExistence type="predicted"/>
<dbReference type="PANTHER" id="PTHR46211">
    <property type="entry name" value="GLYCEROPHOSPHORYL DIESTER PHOSPHODIESTERASE"/>
    <property type="match status" value="1"/>
</dbReference>
<reference evidence="2 3" key="1">
    <citation type="submission" date="2021-03" db="EMBL/GenBank/DDBJ databases">
        <title>Complete Genome Sequences of Two Lysobacter Strains Isolated from Sea Water (Lysobacter caseinilyticus) and Soil (Lysobacter helvus) in South Korea.</title>
        <authorList>
            <person name="Watanabe Y."/>
            <person name="Arakawa K."/>
        </authorList>
    </citation>
    <scope>NUCLEOTIDE SEQUENCE [LARGE SCALE GENOMIC DNA]</scope>
    <source>
        <strain evidence="2 3">KVB24</strain>
    </source>
</reference>